<name>A0A0S2TB83_9GAMM</name>
<dbReference type="Gene3D" id="3.20.20.370">
    <property type="entry name" value="Glycoside hydrolase/deacetylase"/>
    <property type="match status" value="1"/>
</dbReference>
<reference evidence="6" key="1">
    <citation type="submission" date="2015-10" db="EMBL/GenBank/DDBJ databases">
        <title>Description of Candidatus Tenderia electrophaga gen. nov, sp. nov., an Uncultivated Electroautotroph from a Biocathode Enrichment.</title>
        <authorList>
            <person name="Eddie B.J."/>
            <person name="Malanoski A.P."/>
            <person name="Wang Z."/>
            <person name="Hall R.J."/>
            <person name="Oh S.D."/>
            <person name="Heiner C."/>
            <person name="Lin B."/>
            <person name="Strycharz-Glaven S.M."/>
        </authorList>
    </citation>
    <scope>NUCLEOTIDE SEQUENCE [LARGE SCALE GENOMIC DNA]</scope>
    <source>
        <strain evidence="6">NRL1</strain>
    </source>
</reference>
<dbReference type="CDD" id="cd10973">
    <property type="entry name" value="CE4_DAC_u4_5s"/>
    <property type="match status" value="1"/>
</dbReference>
<dbReference type="KEGG" id="tee:Tel_04255"/>
<dbReference type="PANTHER" id="PTHR34216:SF3">
    <property type="entry name" value="POLY-BETA-1,6-N-ACETYL-D-GLUCOSAMINE N-DEACETYLASE"/>
    <property type="match status" value="1"/>
</dbReference>
<dbReference type="GO" id="GO:0005975">
    <property type="term" value="P:carbohydrate metabolic process"/>
    <property type="evidence" value="ECO:0007669"/>
    <property type="project" value="InterPro"/>
</dbReference>
<dbReference type="Proteomes" id="UP000055136">
    <property type="component" value="Chromosome"/>
</dbReference>
<sequence>MRNLTLANLALLALLNSSALPAAQSSAVGLMYHHFGVEKYPSTNIRLEQFEQHLDYLADSDFKVLPLMTVLDALQTGETLPDKTVVITMDDAYDSIYSQAYPRLKKRGWPFTVFVSTDYIDKGFSNYMSWQQMREMQQHGASFGNHSRSHDHLIRRLPGETEAQWRRRVTDDIRSAQQRLDDELDAVIDVIAYPYGEYNLALAQMVASLGMVGMGQHSGAMGVTSDFRFLPRFPMAEDFGDPDEFATKVSSLAMPLQQTPPVNPVTDAARPTLTLSFERQHAPLTQLSCFASGQGRIEVKWVREYQAQIRADKDLPAGRSRYNCTAPAGESGRFYWFSQPWIRPGGTD</sequence>
<gene>
    <name evidence="6" type="ORF">Tel_04255</name>
</gene>
<organism evidence="6 7">
    <name type="scientific">Candidatus Tenderia electrophaga</name>
    <dbReference type="NCBI Taxonomy" id="1748243"/>
    <lineage>
        <taxon>Bacteria</taxon>
        <taxon>Pseudomonadati</taxon>
        <taxon>Pseudomonadota</taxon>
        <taxon>Gammaproteobacteria</taxon>
        <taxon>Candidatus Tenderiales</taxon>
        <taxon>Candidatus Tenderiaceae</taxon>
        <taxon>Candidatus Tenderia</taxon>
    </lineage>
</organism>
<proteinExistence type="predicted"/>
<evidence type="ECO:0000259" key="4">
    <source>
        <dbReference type="PROSITE" id="PS50835"/>
    </source>
</evidence>
<dbReference type="InterPro" id="IPR002509">
    <property type="entry name" value="NODB_dom"/>
</dbReference>
<comment type="subcellular location">
    <subcellularLocation>
        <location evidence="1">Secreted</location>
    </subcellularLocation>
</comment>
<dbReference type="InterPro" id="IPR051398">
    <property type="entry name" value="Polysacch_Deacetylase"/>
</dbReference>
<dbReference type="InterPro" id="IPR011330">
    <property type="entry name" value="Glyco_hydro/deAcase_b/a-brl"/>
</dbReference>
<dbReference type="PROSITE" id="PS51677">
    <property type="entry name" value="NODB"/>
    <property type="match status" value="1"/>
</dbReference>
<evidence type="ECO:0000259" key="5">
    <source>
        <dbReference type="PROSITE" id="PS51677"/>
    </source>
</evidence>
<accession>A0A0S2TB83</accession>
<evidence type="ECO:0000313" key="7">
    <source>
        <dbReference type="Proteomes" id="UP000055136"/>
    </source>
</evidence>
<feature type="chain" id="PRO_5006604820" description="NodB homology domain-containing protein" evidence="3">
    <location>
        <begin position="23"/>
        <end position="348"/>
    </location>
</feature>
<dbReference type="PROSITE" id="PS50835">
    <property type="entry name" value="IG_LIKE"/>
    <property type="match status" value="1"/>
</dbReference>
<feature type="domain" description="Ig-like" evidence="4">
    <location>
        <begin position="260"/>
        <end position="326"/>
    </location>
</feature>
<evidence type="ECO:0000256" key="2">
    <source>
        <dbReference type="ARBA" id="ARBA00022729"/>
    </source>
</evidence>
<dbReference type="PANTHER" id="PTHR34216">
    <property type="match status" value="1"/>
</dbReference>
<keyword evidence="2 3" id="KW-0732">Signal</keyword>
<evidence type="ECO:0000256" key="3">
    <source>
        <dbReference type="SAM" id="SignalP"/>
    </source>
</evidence>
<feature type="signal peptide" evidence="3">
    <location>
        <begin position="1"/>
        <end position="22"/>
    </location>
</feature>
<evidence type="ECO:0008006" key="8">
    <source>
        <dbReference type="Google" id="ProtNLM"/>
    </source>
</evidence>
<dbReference type="GO" id="GO:0016810">
    <property type="term" value="F:hydrolase activity, acting on carbon-nitrogen (but not peptide) bonds"/>
    <property type="evidence" value="ECO:0007669"/>
    <property type="project" value="InterPro"/>
</dbReference>
<dbReference type="STRING" id="1748243.Tel_04255"/>
<dbReference type="AlphaFoldDB" id="A0A0S2TB83"/>
<protein>
    <recommendedName>
        <fullName evidence="8">NodB homology domain-containing protein</fullName>
    </recommendedName>
</protein>
<dbReference type="EMBL" id="CP013099">
    <property type="protein sequence ID" value="ALP52417.1"/>
    <property type="molecule type" value="Genomic_DNA"/>
</dbReference>
<evidence type="ECO:0000256" key="1">
    <source>
        <dbReference type="ARBA" id="ARBA00004613"/>
    </source>
</evidence>
<keyword evidence="7" id="KW-1185">Reference proteome</keyword>
<dbReference type="GO" id="GO:0005576">
    <property type="term" value="C:extracellular region"/>
    <property type="evidence" value="ECO:0007669"/>
    <property type="project" value="UniProtKB-SubCell"/>
</dbReference>
<evidence type="ECO:0000313" key="6">
    <source>
        <dbReference type="EMBL" id="ALP52417.1"/>
    </source>
</evidence>
<dbReference type="SUPFAM" id="SSF88713">
    <property type="entry name" value="Glycoside hydrolase/deacetylase"/>
    <property type="match status" value="1"/>
</dbReference>
<dbReference type="Pfam" id="PF01522">
    <property type="entry name" value="Polysacc_deac_1"/>
    <property type="match status" value="1"/>
</dbReference>
<feature type="domain" description="NodB homology" evidence="5">
    <location>
        <begin position="83"/>
        <end position="348"/>
    </location>
</feature>
<dbReference type="InterPro" id="IPR007110">
    <property type="entry name" value="Ig-like_dom"/>
</dbReference>